<feature type="compositionally biased region" description="Basic and acidic residues" evidence="2">
    <location>
        <begin position="10"/>
        <end position="27"/>
    </location>
</feature>
<dbReference type="EMBL" id="CALNXK010000125">
    <property type="protein sequence ID" value="CAH3163090.1"/>
    <property type="molecule type" value="Genomic_DNA"/>
</dbReference>
<feature type="region of interest" description="Disordered" evidence="2">
    <location>
        <begin position="128"/>
        <end position="163"/>
    </location>
</feature>
<feature type="compositionally biased region" description="Low complexity" evidence="2">
    <location>
        <begin position="34"/>
        <end position="46"/>
    </location>
</feature>
<accession>A0ABN8QEM6</accession>
<dbReference type="Proteomes" id="UP001159405">
    <property type="component" value="Unassembled WGS sequence"/>
</dbReference>
<keyword evidence="4" id="KW-1185">Reference proteome</keyword>
<feature type="coiled-coil region" evidence="1">
    <location>
        <begin position="66"/>
        <end position="101"/>
    </location>
</feature>
<evidence type="ECO:0000313" key="4">
    <source>
        <dbReference type="Proteomes" id="UP001159405"/>
    </source>
</evidence>
<evidence type="ECO:0000256" key="1">
    <source>
        <dbReference type="SAM" id="Coils"/>
    </source>
</evidence>
<reference evidence="3 4" key="1">
    <citation type="submission" date="2022-05" db="EMBL/GenBank/DDBJ databases">
        <authorList>
            <consortium name="Genoscope - CEA"/>
            <person name="William W."/>
        </authorList>
    </citation>
    <scope>NUCLEOTIDE SEQUENCE [LARGE SCALE GENOMIC DNA]</scope>
</reference>
<keyword evidence="1" id="KW-0175">Coiled coil</keyword>
<feature type="compositionally biased region" description="Pro residues" evidence="2">
    <location>
        <begin position="149"/>
        <end position="161"/>
    </location>
</feature>
<name>A0ABN8QEM6_9CNID</name>
<evidence type="ECO:0000256" key="2">
    <source>
        <dbReference type="SAM" id="MobiDB-lite"/>
    </source>
</evidence>
<proteinExistence type="predicted"/>
<feature type="region of interest" description="Disordered" evidence="2">
    <location>
        <begin position="1"/>
        <end position="50"/>
    </location>
</feature>
<feature type="region of interest" description="Disordered" evidence="2">
    <location>
        <begin position="203"/>
        <end position="224"/>
    </location>
</feature>
<comment type="caution">
    <text evidence="3">The sequence shown here is derived from an EMBL/GenBank/DDBJ whole genome shotgun (WGS) entry which is preliminary data.</text>
</comment>
<organism evidence="3 4">
    <name type="scientific">Porites lobata</name>
    <dbReference type="NCBI Taxonomy" id="104759"/>
    <lineage>
        <taxon>Eukaryota</taxon>
        <taxon>Metazoa</taxon>
        <taxon>Cnidaria</taxon>
        <taxon>Anthozoa</taxon>
        <taxon>Hexacorallia</taxon>
        <taxon>Scleractinia</taxon>
        <taxon>Fungiina</taxon>
        <taxon>Poritidae</taxon>
        <taxon>Porites</taxon>
    </lineage>
</organism>
<sequence>MMFTIEECETQIRTDQETQERDDERSIKSHKSHQSQSSTTSRSSSSSRKERFRAMLLAKKEIGLAKSKAQQEAELVKAEHERSAKKELRLLEDEAVLAELDWKIENEFDEETGVVNGVDNIVQTTYPIEEKPLGQSPQIQLDDSQPRTPKIPAPTPKPSLPLIPVSCSTPQDTAPGSCKEKPATEVKSNIADTANKGALPVTECQQPPYQAPRTFQYRPKSQPEDKVIEQAPKDHVAAMWKVQLLNGISPTPFNGNPADFRSSKNKHILTLKVSY</sequence>
<gene>
    <name evidence="3" type="ORF">PLOB_00005599</name>
</gene>
<protein>
    <submittedName>
        <fullName evidence="3">Uncharacterized protein</fullName>
    </submittedName>
</protein>
<evidence type="ECO:0000313" key="3">
    <source>
        <dbReference type="EMBL" id="CAH3163090.1"/>
    </source>
</evidence>
<feature type="compositionally biased region" description="Polar residues" evidence="2">
    <location>
        <begin position="135"/>
        <end position="147"/>
    </location>
</feature>